<dbReference type="Gene3D" id="3.40.50.1000">
    <property type="entry name" value="HAD superfamily/HAD-like"/>
    <property type="match status" value="1"/>
</dbReference>
<evidence type="ECO:0000259" key="7">
    <source>
        <dbReference type="Pfam" id="PF13358"/>
    </source>
</evidence>
<evidence type="ECO:0000256" key="6">
    <source>
        <dbReference type="ARBA" id="ARBA00022967"/>
    </source>
</evidence>
<dbReference type="Pfam" id="PF13246">
    <property type="entry name" value="Cation_ATPase"/>
    <property type="match status" value="1"/>
</dbReference>
<proteinExistence type="predicted"/>
<dbReference type="InterPro" id="IPR038717">
    <property type="entry name" value="Tc1-like_DDE_dom"/>
</dbReference>
<dbReference type="InterPro" id="IPR006544">
    <property type="entry name" value="P-type_TPase_V"/>
</dbReference>
<evidence type="ECO:0000256" key="4">
    <source>
        <dbReference type="ARBA" id="ARBA00022840"/>
    </source>
</evidence>
<dbReference type="Pfam" id="PF13358">
    <property type="entry name" value="DDE_3"/>
    <property type="match status" value="1"/>
</dbReference>
<evidence type="ECO:0000256" key="5">
    <source>
        <dbReference type="ARBA" id="ARBA00022842"/>
    </source>
</evidence>
<dbReference type="EMBL" id="CAUEEQ010005335">
    <property type="protein sequence ID" value="CAJ0928621.1"/>
    <property type="molecule type" value="Genomic_DNA"/>
</dbReference>
<dbReference type="InterPro" id="IPR023299">
    <property type="entry name" value="ATPase_P-typ_cyto_dom_N"/>
</dbReference>
<dbReference type="InterPro" id="IPR036412">
    <property type="entry name" value="HAD-like_sf"/>
</dbReference>
<keyword evidence="3" id="KW-0547">Nucleotide-binding</keyword>
<organism evidence="8 9">
    <name type="scientific">Ranitomeya imitator</name>
    <name type="common">mimic poison frog</name>
    <dbReference type="NCBI Taxonomy" id="111125"/>
    <lineage>
        <taxon>Eukaryota</taxon>
        <taxon>Metazoa</taxon>
        <taxon>Chordata</taxon>
        <taxon>Craniata</taxon>
        <taxon>Vertebrata</taxon>
        <taxon>Euteleostomi</taxon>
        <taxon>Amphibia</taxon>
        <taxon>Batrachia</taxon>
        <taxon>Anura</taxon>
        <taxon>Neobatrachia</taxon>
        <taxon>Hyloidea</taxon>
        <taxon>Dendrobatidae</taxon>
        <taxon>Dendrobatinae</taxon>
        <taxon>Ranitomeya</taxon>
    </lineage>
</organism>
<dbReference type="InterPro" id="IPR036397">
    <property type="entry name" value="RNaseH_sf"/>
</dbReference>
<dbReference type="Proteomes" id="UP001176940">
    <property type="component" value="Unassembled WGS sequence"/>
</dbReference>
<evidence type="ECO:0000256" key="2">
    <source>
        <dbReference type="ARBA" id="ARBA00022723"/>
    </source>
</evidence>
<name>A0ABN9KYI6_9NEOB</name>
<dbReference type="SUPFAM" id="SSF81660">
    <property type="entry name" value="Metal cation-transporting ATPase, ATP-binding domain N"/>
    <property type="match status" value="1"/>
</dbReference>
<protein>
    <recommendedName>
        <fullName evidence="7">Tc1-like transposase DDE domain-containing protein</fullName>
    </recommendedName>
</protein>
<keyword evidence="9" id="KW-1185">Reference proteome</keyword>
<dbReference type="Gene3D" id="3.40.1110.10">
    <property type="entry name" value="Calcium-transporting ATPase, cytoplasmic domain N"/>
    <property type="match status" value="1"/>
</dbReference>
<keyword evidence="6" id="KW-1278">Translocase</keyword>
<keyword evidence="2" id="KW-0479">Metal-binding</keyword>
<dbReference type="PANTHER" id="PTHR45630:SF1">
    <property type="entry name" value="CATION-TRANSPORTING ATPASE 13A4-RELATED"/>
    <property type="match status" value="1"/>
</dbReference>
<sequence>MNVLHCGRESVPVTKTPLPNVDNSIPWKIHSGEDYKRHVLFCGTEVIQTQAPNKHLVKAVVLRTELAGIEIGRHVAFGKPLMCLNSGNPPNLSSFWKLDPLRNLSRYVYTPAQGKIALRRRVLWRTENELQSNIAASMQPADKLFGDGHLILQQDLAPVHTAKRTNTWFKNNSISVLDWPAISSDVNPIDYLQGVVKRKMRDSRSHNAVERKAAIKATWASITPQQYHRLIASMPHHIDATGTLTEDGMELWGIVPSDKRSFQEVYLFKPGSSLPWSPVLVGMVSCHSLIFLDGKIQGDPLDLKMFEGTGWVLQDTDMKTKEDEDSQSYKIVNPGFDSEKVTVEGIAILHQFPFSSSLQRMSVIVEIMGEDEFLVFMKGAPEMVEHFCTPDTVPLNYHRELEHYTLQGFRVIALAYKTLATNNAQIIESLEREEVESDLVFLGFLIMENKLKPETKLVIQELTEAKIRTVMITGDNLQTACTIGKASGMIPPGSELIVIEANAPEGSYPASITWGSSEKIQDKSNAPQDCIKVSSSQVCALPKKSKPRNRGW</sequence>
<keyword evidence="4" id="KW-0067">ATP-binding</keyword>
<gene>
    <name evidence="8" type="ORF">RIMI_LOCUS3523659</name>
</gene>
<dbReference type="SUPFAM" id="SSF56784">
    <property type="entry name" value="HAD-like"/>
    <property type="match status" value="1"/>
</dbReference>
<accession>A0ABN9KYI6</accession>
<feature type="domain" description="Tc1-like transposase DDE" evidence="7">
    <location>
        <begin position="138"/>
        <end position="209"/>
    </location>
</feature>
<dbReference type="PANTHER" id="PTHR45630">
    <property type="entry name" value="CATION-TRANSPORTING ATPASE-RELATED"/>
    <property type="match status" value="1"/>
</dbReference>
<evidence type="ECO:0000313" key="8">
    <source>
        <dbReference type="EMBL" id="CAJ0928621.1"/>
    </source>
</evidence>
<evidence type="ECO:0000256" key="3">
    <source>
        <dbReference type="ARBA" id="ARBA00022741"/>
    </source>
</evidence>
<comment type="subcellular location">
    <subcellularLocation>
        <location evidence="1">Membrane</location>
        <topology evidence="1">Multi-pass membrane protein</topology>
    </subcellularLocation>
</comment>
<comment type="caution">
    <text evidence="8">The sequence shown here is derived from an EMBL/GenBank/DDBJ whole genome shotgun (WGS) entry which is preliminary data.</text>
</comment>
<evidence type="ECO:0000256" key="1">
    <source>
        <dbReference type="ARBA" id="ARBA00004141"/>
    </source>
</evidence>
<reference evidence="8" key="1">
    <citation type="submission" date="2023-07" db="EMBL/GenBank/DDBJ databases">
        <authorList>
            <person name="Stuckert A."/>
        </authorList>
    </citation>
    <scope>NUCLEOTIDE SEQUENCE</scope>
</reference>
<evidence type="ECO:0000313" key="9">
    <source>
        <dbReference type="Proteomes" id="UP001176940"/>
    </source>
</evidence>
<dbReference type="Gene3D" id="3.30.420.10">
    <property type="entry name" value="Ribonuclease H-like superfamily/Ribonuclease H"/>
    <property type="match status" value="1"/>
</dbReference>
<dbReference type="InterPro" id="IPR023214">
    <property type="entry name" value="HAD_sf"/>
</dbReference>
<keyword evidence="5" id="KW-0460">Magnesium</keyword>